<sequence length="570" mass="66227">MLVERNKVRPRNTFVRRAWQKKNSESISKSRTATKYLKLYCQYSSLNTLKYLVDSQRPLFERLLWVTIHCIIVSFLVFMVYISYREFVTIPLITSMETDSYRTTNLDFPGIAICSVNRISRQSASGLAIDIFNSNVTRQSLDEILDAIEQLGDLYPSDFDTIASRNVEIDQLLTTYYKGPYNITDIMKDLTPKCTVILLKCKLHGSYRNCSNLFEFRKTQDGFCCTFNYARESDDILDMAYAIQPDVHQVMDLGIERGLTVVMDPLLDDYFYSILPTVGWKVLVFNPTDFPDMTSGGVTEVLAMPLTETFLDVSATAFVSTKSVESFPREKRNCIFSDENSPMRGSTMYTYSDCIVDCKIYYIQKFCGCRPFFYPRRGPKEYSWRICNNLDMECLVRHKSKWMIIFPHEETGTIFQEKNALHCKNCYPACDDVSYDVLSWKSFMSVGGYNTNLLNYNVTNEGILHVYFSKYGTIKLKQDLSVYWYELMSDIGGICGVFIGFSFISVVEVLYFFALTFRDLLRKTSALHEDNDREDEISSIQIQNPRTIHWRELHPRTWHSAKFSSNRPRY</sequence>
<evidence type="ECO:0000256" key="10">
    <source>
        <dbReference type="ARBA" id="ARBA00023201"/>
    </source>
</evidence>
<dbReference type="PRINTS" id="PR01078">
    <property type="entry name" value="AMINACHANNEL"/>
</dbReference>
<dbReference type="PANTHER" id="PTHR11690:SF253">
    <property type="entry name" value="PICKPOCKET 18-RELATED"/>
    <property type="match status" value="1"/>
</dbReference>
<evidence type="ECO:0000256" key="12">
    <source>
        <dbReference type="RuleBase" id="RU000679"/>
    </source>
</evidence>
<evidence type="ECO:0000256" key="4">
    <source>
        <dbReference type="ARBA" id="ARBA00022461"/>
    </source>
</evidence>
<dbReference type="Gene3D" id="2.60.470.10">
    <property type="entry name" value="Acid-sensing ion channels like domains"/>
    <property type="match status" value="1"/>
</dbReference>
<keyword evidence="6 13" id="KW-1133">Transmembrane helix</keyword>
<feature type="transmembrane region" description="Helical" evidence="13">
    <location>
        <begin position="491"/>
        <end position="513"/>
    </location>
</feature>
<keyword evidence="4 12" id="KW-0894">Sodium channel</keyword>
<organism evidence="14 15">
    <name type="scientific">Cardiocondyla obscurior</name>
    <dbReference type="NCBI Taxonomy" id="286306"/>
    <lineage>
        <taxon>Eukaryota</taxon>
        <taxon>Metazoa</taxon>
        <taxon>Ecdysozoa</taxon>
        <taxon>Arthropoda</taxon>
        <taxon>Hexapoda</taxon>
        <taxon>Insecta</taxon>
        <taxon>Pterygota</taxon>
        <taxon>Neoptera</taxon>
        <taxon>Endopterygota</taxon>
        <taxon>Hymenoptera</taxon>
        <taxon>Apocrita</taxon>
        <taxon>Aculeata</taxon>
        <taxon>Formicoidea</taxon>
        <taxon>Formicidae</taxon>
        <taxon>Myrmicinae</taxon>
        <taxon>Cardiocondyla</taxon>
    </lineage>
</organism>
<feature type="transmembrane region" description="Helical" evidence="13">
    <location>
        <begin position="63"/>
        <end position="84"/>
    </location>
</feature>
<evidence type="ECO:0000256" key="3">
    <source>
        <dbReference type="ARBA" id="ARBA00022448"/>
    </source>
</evidence>
<evidence type="ECO:0000256" key="8">
    <source>
        <dbReference type="ARBA" id="ARBA00023065"/>
    </source>
</evidence>
<dbReference type="EMBL" id="JADYXP020000009">
    <property type="protein sequence ID" value="KAL0117265.1"/>
    <property type="molecule type" value="Genomic_DNA"/>
</dbReference>
<evidence type="ECO:0008006" key="16">
    <source>
        <dbReference type="Google" id="ProtNLM"/>
    </source>
</evidence>
<dbReference type="Proteomes" id="UP001430953">
    <property type="component" value="Unassembled WGS sequence"/>
</dbReference>
<evidence type="ECO:0000256" key="9">
    <source>
        <dbReference type="ARBA" id="ARBA00023136"/>
    </source>
</evidence>
<dbReference type="Gene3D" id="1.10.287.770">
    <property type="entry name" value="YojJ-like"/>
    <property type="match status" value="1"/>
</dbReference>
<evidence type="ECO:0000256" key="6">
    <source>
        <dbReference type="ARBA" id="ARBA00022989"/>
    </source>
</evidence>
<evidence type="ECO:0000256" key="2">
    <source>
        <dbReference type="ARBA" id="ARBA00007193"/>
    </source>
</evidence>
<keyword evidence="5 12" id="KW-0812">Transmembrane</keyword>
<keyword evidence="10 12" id="KW-0739">Sodium transport</keyword>
<dbReference type="GO" id="GO:0005886">
    <property type="term" value="C:plasma membrane"/>
    <property type="evidence" value="ECO:0007669"/>
    <property type="project" value="TreeGrafter"/>
</dbReference>
<comment type="subcellular location">
    <subcellularLocation>
        <location evidence="1">Membrane</location>
        <topology evidence="1">Multi-pass membrane protein</topology>
    </subcellularLocation>
</comment>
<dbReference type="AlphaFoldDB" id="A0AAW2FQ59"/>
<keyword evidence="11 12" id="KW-0407">Ion channel</keyword>
<evidence type="ECO:0000256" key="5">
    <source>
        <dbReference type="ARBA" id="ARBA00022692"/>
    </source>
</evidence>
<keyword evidence="7" id="KW-0915">Sodium</keyword>
<comment type="similarity">
    <text evidence="2 12">Belongs to the amiloride-sensitive sodium channel (TC 1.A.6) family.</text>
</comment>
<dbReference type="GO" id="GO:0015280">
    <property type="term" value="F:ligand-gated sodium channel activity"/>
    <property type="evidence" value="ECO:0007669"/>
    <property type="project" value="TreeGrafter"/>
</dbReference>
<accession>A0AAW2FQ59</accession>
<reference evidence="14 15" key="1">
    <citation type="submission" date="2023-03" db="EMBL/GenBank/DDBJ databases">
        <title>High recombination rates correlate with genetic variation in Cardiocondyla obscurior ants.</title>
        <authorList>
            <person name="Errbii M."/>
        </authorList>
    </citation>
    <scope>NUCLEOTIDE SEQUENCE [LARGE SCALE GENOMIC DNA]</scope>
    <source>
        <strain evidence="14">Alpha-2009</strain>
        <tissue evidence="14">Whole body</tissue>
    </source>
</reference>
<keyword evidence="9 13" id="KW-0472">Membrane</keyword>
<evidence type="ECO:0000256" key="11">
    <source>
        <dbReference type="ARBA" id="ARBA00023303"/>
    </source>
</evidence>
<evidence type="ECO:0000313" key="15">
    <source>
        <dbReference type="Proteomes" id="UP001430953"/>
    </source>
</evidence>
<protein>
    <recommendedName>
        <fullName evidence="16">Sodium channel protein Nach</fullName>
    </recommendedName>
</protein>
<evidence type="ECO:0000256" key="1">
    <source>
        <dbReference type="ARBA" id="ARBA00004141"/>
    </source>
</evidence>
<dbReference type="Pfam" id="PF00858">
    <property type="entry name" value="ASC"/>
    <property type="match status" value="1"/>
</dbReference>
<keyword evidence="8 12" id="KW-0406">Ion transport</keyword>
<dbReference type="PANTHER" id="PTHR11690">
    <property type="entry name" value="AMILORIDE-SENSITIVE SODIUM CHANNEL-RELATED"/>
    <property type="match status" value="1"/>
</dbReference>
<gene>
    <name evidence="14" type="ORF">PUN28_010246</name>
</gene>
<name>A0AAW2FQ59_9HYME</name>
<dbReference type="InterPro" id="IPR001873">
    <property type="entry name" value="ENaC"/>
</dbReference>
<keyword evidence="15" id="KW-1185">Reference proteome</keyword>
<comment type="caution">
    <text evidence="14">The sequence shown here is derived from an EMBL/GenBank/DDBJ whole genome shotgun (WGS) entry which is preliminary data.</text>
</comment>
<evidence type="ECO:0000256" key="7">
    <source>
        <dbReference type="ARBA" id="ARBA00023053"/>
    </source>
</evidence>
<keyword evidence="3 12" id="KW-0813">Transport</keyword>
<evidence type="ECO:0000256" key="13">
    <source>
        <dbReference type="SAM" id="Phobius"/>
    </source>
</evidence>
<proteinExistence type="inferred from homology"/>
<evidence type="ECO:0000313" key="14">
    <source>
        <dbReference type="EMBL" id="KAL0117265.1"/>
    </source>
</evidence>